<name>A0A2T1C6E4_9CYAN</name>
<protein>
    <recommendedName>
        <fullName evidence="5">DUF2382 domain-containing protein</fullName>
    </recommendedName>
</protein>
<sequence length="360" mass="40698">MLVRLSELSGKYLQILGNKDIQNYEVYNNYKQVIGRVVDALLDEQRNVRFLIINLAPEIANKQVLLPWQVERIDINNERIYVDKISPDEAANLPNYNPVGKELENLNIPPVKTKLPLNEPQFYQPEIIGQLESCAPLEACASLESSVFLTPLWQIEKLAAVPATSMEPTAKKLDPVVSLPVDMNSEETESSTNLPVMEPNREIENAIAFSELTDSTLIEPPTLIVPPTAQRQIIDAQIINLLQERLVIDRQRRKIGEVIVRKEIETRIVEVPVRREKLIVEQISPERKQLASIDLGLTTNDSVQLIEEVNPNQTVSHEFSSPEAATEFLQGLTNQSNLNLDKIRIDLTFYAPISTRAKLI</sequence>
<reference evidence="3 4" key="2">
    <citation type="submission" date="2018-03" db="EMBL/GenBank/DDBJ databases">
        <title>The ancient ancestry and fast evolution of plastids.</title>
        <authorList>
            <person name="Moore K.R."/>
            <person name="Magnabosco C."/>
            <person name="Momper L."/>
            <person name="Gold D.A."/>
            <person name="Bosak T."/>
            <person name="Fournier G.P."/>
        </authorList>
    </citation>
    <scope>NUCLEOTIDE SEQUENCE [LARGE SCALE GENOMIC DNA]</scope>
    <source>
        <strain evidence="3 4">CCAP 1448/3</strain>
    </source>
</reference>
<dbReference type="InterPro" id="IPR011033">
    <property type="entry name" value="PRC_barrel-like_sf"/>
</dbReference>
<dbReference type="AlphaFoldDB" id="A0A2T1C6E4"/>
<organism evidence="3 4">
    <name type="scientific">Merismopedia glauca CCAP 1448/3</name>
    <dbReference type="NCBI Taxonomy" id="1296344"/>
    <lineage>
        <taxon>Bacteria</taxon>
        <taxon>Bacillati</taxon>
        <taxon>Cyanobacteriota</taxon>
        <taxon>Cyanophyceae</taxon>
        <taxon>Synechococcales</taxon>
        <taxon>Merismopediaceae</taxon>
        <taxon>Merismopedia</taxon>
    </lineage>
</organism>
<dbReference type="InterPro" id="IPR027275">
    <property type="entry name" value="PRC-brl_dom"/>
</dbReference>
<evidence type="ECO:0000313" key="3">
    <source>
        <dbReference type="EMBL" id="PSB03804.1"/>
    </source>
</evidence>
<dbReference type="Gene3D" id="3.90.50.10">
    <property type="entry name" value="Photosynthetic Reaction Center, subunit H, domain 2"/>
    <property type="match status" value="1"/>
</dbReference>
<keyword evidence="4" id="KW-1185">Reference proteome</keyword>
<proteinExistence type="predicted"/>
<evidence type="ECO:0000313" key="4">
    <source>
        <dbReference type="Proteomes" id="UP000238762"/>
    </source>
</evidence>
<gene>
    <name evidence="3" type="ORF">C7B64_06745</name>
</gene>
<dbReference type="Proteomes" id="UP000238762">
    <property type="component" value="Unassembled WGS sequence"/>
</dbReference>
<dbReference type="RefSeq" id="WP_106287879.1">
    <property type="nucleotide sequence ID" value="NZ_CAWNTC010000242.1"/>
</dbReference>
<accession>A0A2T1C6E4</accession>
<dbReference type="GO" id="GO:0030077">
    <property type="term" value="C:plasma membrane light-harvesting complex"/>
    <property type="evidence" value="ECO:0007669"/>
    <property type="project" value="InterPro"/>
</dbReference>
<evidence type="ECO:0000259" key="2">
    <source>
        <dbReference type="Pfam" id="PF09557"/>
    </source>
</evidence>
<reference evidence="3 4" key="1">
    <citation type="submission" date="2018-02" db="EMBL/GenBank/DDBJ databases">
        <authorList>
            <person name="Cohen D.B."/>
            <person name="Kent A.D."/>
        </authorList>
    </citation>
    <scope>NUCLEOTIDE SEQUENCE [LARGE SCALE GENOMIC DNA]</scope>
    <source>
        <strain evidence="3 4">CCAP 1448/3</strain>
    </source>
</reference>
<dbReference type="EMBL" id="PVWJ01000024">
    <property type="protein sequence ID" value="PSB03804.1"/>
    <property type="molecule type" value="Genomic_DNA"/>
</dbReference>
<feature type="domain" description="DUF2382" evidence="2">
    <location>
        <begin position="239"/>
        <end position="288"/>
    </location>
</feature>
<dbReference type="InterPro" id="IPR014747">
    <property type="entry name" value="Bac_photo_RC_H_C"/>
</dbReference>
<evidence type="ECO:0000259" key="1">
    <source>
        <dbReference type="Pfam" id="PF05239"/>
    </source>
</evidence>
<dbReference type="GO" id="GO:0019684">
    <property type="term" value="P:photosynthesis, light reaction"/>
    <property type="evidence" value="ECO:0007669"/>
    <property type="project" value="InterPro"/>
</dbReference>
<dbReference type="SUPFAM" id="SSF50346">
    <property type="entry name" value="PRC-barrel domain"/>
    <property type="match status" value="1"/>
</dbReference>
<dbReference type="InterPro" id="IPR019060">
    <property type="entry name" value="DUF2382"/>
</dbReference>
<comment type="caution">
    <text evidence="3">The sequence shown here is derived from an EMBL/GenBank/DDBJ whole genome shotgun (WGS) entry which is preliminary data.</text>
</comment>
<dbReference type="Pfam" id="PF09557">
    <property type="entry name" value="DUF2382"/>
    <property type="match status" value="1"/>
</dbReference>
<dbReference type="Pfam" id="PF05239">
    <property type="entry name" value="PRC"/>
    <property type="match status" value="1"/>
</dbReference>
<evidence type="ECO:0008006" key="5">
    <source>
        <dbReference type="Google" id="ProtNLM"/>
    </source>
</evidence>
<dbReference type="OrthoDB" id="530231at2"/>
<feature type="domain" description="PRC-barrel" evidence="1">
    <location>
        <begin position="19"/>
        <end position="85"/>
    </location>
</feature>